<feature type="compositionally biased region" description="Basic residues" evidence="1">
    <location>
        <begin position="243"/>
        <end position="253"/>
    </location>
</feature>
<evidence type="ECO:0000313" key="2">
    <source>
        <dbReference type="EMBL" id="RDU98788.1"/>
    </source>
</evidence>
<feature type="region of interest" description="Disordered" evidence="1">
    <location>
        <begin position="228"/>
        <end position="253"/>
    </location>
</feature>
<comment type="caution">
    <text evidence="2">The sequence shown here is derived from an EMBL/GenBank/DDBJ whole genome shotgun (WGS) entry which is preliminary data.</text>
</comment>
<dbReference type="InterPro" id="IPR021549">
    <property type="entry name" value="DUF2894"/>
</dbReference>
<dbReference type="EMBL" id="QRGA01000006">
    <property type="protein sequence ID" value="RDU98788.1"/>
    <property type="molecule type" value="Genomic_DNA"/>
</dbReference>
<proteinExistence type="predicted"/>
<dbReference type="Proteomes" id="UP000256838">
    <property type="component" value="Unassembled WGS sequence"/>
</dbReference>
<dbReference type="RefSeq" id="WP_115533603.1">
    <property type="nucleotide sequence ID" value="NZ_QRGA01000006.1"/>
</dbReference>
<dbReference type="AlphaFoldDB" id="A0A3D8K0H1"/>
<protein>
    <submittedName>
        <fullName evidence="2">DUF2894 domain-containing protein</fullName>
    </submittedName>
</protein>
<evidence type="ECO:0000256" key="1">
    <source>
        <dbReference type="SAM" id="MobiDB-lite"/>
    </source>
</evidence>
<evidence type="ECO:0000313" key="3">
    <source>
        <dbReference type="Proteomes" id="UP000256838"/>
    </source>
</evidence>
<dbReference type="Pfam" id="PF11445">
    <property type="entry name" value="DUF2894"/>
    <property type="match status" value="1"/>
</dbReference>
<sequence length="253" mass="27346">MSSDMDGEGAAPQTIDARATLDAWRANRADRVNPARFRFIDALERRAANYDGDVRHVLDEKLATLIADYEAEVHRAETDAAAAACEPACGTPADAGSVPAQCAPRRGALAELVDLLASRARAATATTAAQNEASAARDALYPHRQDRSPDLPVLDYFRETWSKFSTEKQLRQSLEHVPDKAGPLNSNSLMHRALSLMRELSPGYLQQFLSYAEALSWMEQLAGPVSGVGSAPPPVAEIPRPGSAKKRARGKAR</sequence>
<gene>
    <name evidence="2" type="ORF">DWV00_11005</name>
</gene>
<keyword evidence="3" id="KW-1185">Reference proteome</keyword>
<reference evidence="2 3" key="1">
    <citation type="submission" date="2018-08" db="EMBL/GenBank/DDBJ databases">
        <title>Paraburkholderia sp. DHOM06 isolated from forest soil.</title>
        <authorList>
            <person name="Gao Z.-H."/>
            <person name="Qiu L.-H."/>
        </authorList>
    </citation>
    <scope>NUCLEOTIDE SEQUENCE [LARGE SCALE GENOMIC DNA]</scope>
    <source>
        <strain evidence="2 3">DHOM06</strain>
    </source>
</reference>
<dbReference type="OrthoDB" id="6025757at2"/>
<accession>A0A3D8K0H1</accession>
<organism evidence="2 3">
    <name type="scientific">Trinickia dinghuensis</name>
    <dbReference type="NCBI Taxonomy" id="2291023"/>
    <lineage>
        <taxon>Bacteria</taxon>
        <taxon>Pseudomonadati</taxon>
        <taxon>Pseudomonadota</taxon>
        <taxon>Betaproteobacteria</taxon>
        <taxon>Burkholderiales</taxon>
        <taxon>Burkholderiaceae</taxon>
        <taxon>Trinickia</taxon>
    </lineage>
</organism>
<name>A0A3D8K0H1_9BURK</name>